<organism evidence="7 8">
    <name type="scientific">Massilia horti</name>
    <dbReference type="NCBI Taxonomy" id="2562153"/>
    <lineage>
        <taxon>Bacteria</taxon>
        <taxon>Pseudomonadati</taxon>
        <taxon>Pseudomonadota</taxon>
        <taxon>Betaproteobacteria</taxon>
        <taxon>Burkholderiales</taxon>
        <taxon>Oxalobacteraceae</taxon>
        <taxon>Telluria group</taxon>
        <taxon>Massilia</taxon>
    </lineage>
</organism>
<keyword evidence="3" id="KW-0520">NAD</keyword>
<sequence length="328" mass="35379">MGWSTASPNLPTRSDRRAAMRPELLQIGAFPPQVQAEIDADFHCHSLDALANAPALADAIVGIITRSNQRVPAEVVERLPGLRIISTFGVGYDQIPLELAARRGIVVTNTPDVLNAAVAELCVGMLLSLLRDLPRADRFVREGLWRQAPFPLAVSLAGKRVGIVGLGRIGKEIARRLEPFGVTLAYHGRTDQRLAWRHEPDLLALAADSDILIVSAPGGNGTARMIDARVLAALGPQGYLVNVARGSLVDEAALIEALQGKTIAGAALDVYDNEPAIDERLFALENVLLTPHIGSATHETRHAMAQLTLDNLRTFFREGRALTPVVFE</sequence>
<evidence type="ECO:0000256" key="3">
    <source>
        <dbReference type="ARBA" id="ARBA00023027"/>
    </source>
</evidence>
<keyword evidence="2 4" id="KW-0560">Oxidoreductase</keyword>
<protein>
    <submittedName>
        <fullName evidence="7">2-hydroxyacid dehydrogenase</fullName>
    </submittedName>
</protein>
<dbReference type="OrthoDB" id="9805416at2"/>
<evidence type="ECO:0000256" key="2">
    <source>
        <dbReference type="ARBA" id="ARBA00023002"/>
    </source>
</evidence>
<comment type="similarity">
    <text evidence="4">Belongs to the D-isomer specific 2-hydroxyacid dehydrogenase family.</text>
</comment>
<dbReference type="InterPro" id="IPR050223">
    <property type="entry name" value="D-isomer_2-hydroxyacid_DH"/>
</dbReference>
<dbReference type="Proteomes" id="UP000297258">
    <property type="component" value="Unassembled WGS sequence"/>
</dbReference>
<keyword evidence="1" id="KW-0521">NADP</keyword>
<proteinExistence type="inferred from homology"/>
<evidence type="ECO:0000259" key="5">
    <source>
        <dbReference type="Pfam" id="PF00389"/>
    </source>
</evidence>
<dbReference type="AlphaFoldDB" id="A0A4Y9T3S3"/>
<dbReference type="CDD" id="cd12156">
    <property type="entry name" value="HPPR"/>
    <property type="match status" value="1"/>
</dbReference>
<dbReference type="Gene3D" id="3.40.50.720">
    <property type="entry name" value="NAD(P)-binding Rossmann-like Domain"/>
    <property type="match status" value="2"/>
</dbReference>
<accession>A0A4Y9T3S3</accession>
<dbReference type="GO" id="GO:0051287">
    <property type="term" value="F:NAD binding"/>
    <property type="evidence" value="ECO:0007669"/>
    <property type="project" value="InterPro"/>
</dbReference>
<dbReference type="InterPro" id="IPR006140">
    <property type="entry name" value="D-isomer_DH_NAD-bd"/>
</dbReference>
<evidence type="ECO:0000256" key="4">
    <source>
        <dbReference type="RuleBase" id="RU003719"/>
    </source>
</evidence>
<dbReference type="InterPro" id="IPR036291">
    <property type="entry name" value="NAD(P)-bd_dom_sf"/>
</dbReference>
<dbReference type="EMBL" id="SPUM01000023">
    <property type="protein sequence ID" value="TFW34662.1"/>
    <property type="molecule type" value="Genomic_DNA"/>
</dbReference>
<name>A0A4Y9T3S3_9BURK</name>
<dbReference type="PANTHER" id="PTHR10996">
    <property type="entry name" value="2-HYDROXYACID DEHYDROGENASE-RELATED"/>
    <property type="match status" value="1"/>
</dbReference>
<dbReference type="GO" id="GO:0016618">
    <property type="term" value="F:hydroxypyruvate reductase [NAD(P)H] activity"/>
    <property type="evidence" value="ECO:0007669"/>
    <property type="project" value="TreeGrafter"/>
</dbReference>
<dbReference type="GO" id="GO:0030267">
    <property type="term" value="F:glyoxylate reductase (NADPH) activity"/>
    <property type="evidence" value="ECO:0007669"/>
    <property type="project" value="TreeGrafter"/>
</dbReference>
<reference evidence="7 8" key="1">
    <citation type="submission" date="2019-03" db="EMBL/GenBank/DDBJ databases">
        <title>Draft genome of Massilia hortus sp. nov., a novel bacterial species of the Oxalobacteraceae family.</title>
        <authorList>
            <person name="Peta V."/>
            <person name="Raths R."/>
            <person name="Bucking H."/>
        </authorList>
    </citation>
    <scope>NUCLEOTIDE SEQUENCE [LARGE SCALE GENOMIC DNA]</scope>
    <source>
        <strain evidence="7 8">ONC3</strain>
    </source>
</reference>
<dbReference type="Pfam" id="PF02826">
    <property type="entry name" value="2-Hacid_dh_C"/>
    <property type="match status" value="1"/>
</dbReference>
<dbReference type="FunFam" id="3.40.50.720:FF:000213">
    <property type="entry name" value="Putative 2-hydroxyacid dehydrogenase"/>
    <property type="match status" value="1"/>
</dbReference>
<evidence type="ECO:0000313" key="7">
    <source>
        <dbReference type="EMBL" id="TFW34662.1"/>
    </source>
</evidence>
<keyword evidence="8" id="KW-1185">Reference proteome</keyword>
<dbReference type="PANTHER" id="PTHR10996:SF178">
    <property type="entry name" value="2-HYDROXYACID DEHYDROGENASE YGL185C-RELATED"/>
    <property type="match status" value="1"/>
</dbReference>
<evidence type="ECO:0000259" key="6">
    <source>
        <dbReference type="Pfam" id="PF02826"/>
    </source>
</evidence>
<evidence type="ECO:0000313" key="8">
    <source>
        <dbReference type="Proteomes" id="UP000297258"/>
    </source>
</evidence>
<feature type="domain" description="D-isomer specific 2-hydroxyacid dehydrogenase NAD-binding" evidence="6">
    <location>
        <begin position="123"/>
        <end position="294"/>
    </location>
</feature>
<dbReference type="SUPFAM" id="SSF52283">
    <property type="entry name" value="Formate/glycerate dehydrogenase catalytic domain-like"/>
    <property type="match status" value="1"/>
</dbReference>
<dbReference type="Pfam" id="PF00389">
    <property type="entry name" value="2-Hacid_dh"/>
    <property type="match status" value="1"/>
</dbReference>
<dbReference type="SUPFAM" id="SSF51735">
    <property type="entry name" value="NAD(P)-binding Rossmann-fold domains"/>
    <property type="match status" value="1"/>
</dbReference>
<feature type="domain" description="D-isomer specific 2-hydroxyacid dehydrogenase catalytic" evidence="5">
    <location>
        <begin position="42"/>
        <end position="325"/>
    </location>
</feature>
<dbReference type="InterPro" id="IPR006139">
    <property type="entry name" value="D-isomer_2_OHA_DH_cat_dom"/>
</dbReference>
<gene>
    <name evidence="7" type="ORF">E4O92_03630</name>
</gene>
<dbReference type="GO" id="GO:0005829">
    <property type="term" value="C:cytosol"/>
    <property type="evidence" value="ECO:0007669"/>
    <property type="project" value="TreeGrafter"/>
</dbReference>
<comment type="caution">
    <text evidence="7">The sequence shown here is derived from an EMBL/GenBank/DDBJ whole genome shotgun (WGS) entry which is preliminary data.</text>
</comment>
<evidence type="ECO:0000256" key="1">
    <source>
        <dbReference type="ARBA" id="ARBA00022857"/>
    </source>
</evidence>